<gene>
    <name evidence="2" type="ORF">FWILDA_LOCUS14100</name>
</gene>
<organism evidence="2 3">
    <name type="scientific">Funneliformis geosporum</name>
    <dbReference type="NCBI Taxonomy" id="1117311"/>
    <lineage>
        <taxon>Eukaryota</taxon>
        <taxon>Fungi</taxon>
        <taxon>Fungi incertae sedis</taxon>
        <taxon>Mucoromycota</taxon>
        <taxon>Glomeromycotina</taxon>
        <taxon>Glomeromycetes</taxon>
        <taxon>Glomerales</taxon>
        <taxon>Glomeraceae</taxon>
        <taxon>Funneliformis</taxon>
    </lineage>
</organism>
<comment type="caution">
    <text evidence="2">The sequence shown here is derived from an EMBL/GenBank/DDBJ whole genome shotgun (WGS) entry which is preliminary data.</text>
</comment>
<keyword evidence="3" id="KW-1185">Reference proteome</keyword>
<dbReference type="EMBL" id="CAMKVN010005854">
    <property type="protein sequence ID" value="CAI2189480.1"/>
    <property type="molecule type" value="Genomic_DNA"/>
</dbReference>
<protein>
    <submittedName>
        <fullName evidence="2">8898_t:CDS:1</fullName>
    </submittedName>
</protein>
<feature type="compositionally biased region" description="Basic and acidic residues" evidence="1">
    <location>
        <begin position="8"/>
        <end position="21"/>
    </location>
</feature>
<dbReference type="Proteomes" id="UP001153678">
    <property type="component" value="Unassembled WGS sequence"/>
</dbReference>
<evidence type="ECO:0000313" key="2">
    <source>
        <dbReference type="EMBL" id="CAI2189480.1"/>
    </source>
</evidence>
<name>A0A9W4T1H1_9GLOM</name>
<proteinExistence type="predicted"/>
<feature type="region of interest" description="Disordered" evidence="1">
    <location>
        <begin position="1"/>
        <end position="21"/>
    </location>
</feature>
<evidence type="ECO:0000313" key="3">
    <source>
        <dbReference type="Proteomes" id="UP001153678"/>
    </source>
</evidence>
<evidence type="ECO:0000256" key="1">
    <source>
        <dbReference type="SAM" id="MobiDB-lite"/>
    </source>
</evidence>
<reference evidence="2" key="1">
    <citation type="submission" date="2022-08" db="EMBL/GenBank/DDBJ databases">
        <authorList>
            <person name="Kallberg Y."/>
            <person name="Tangrot J."/>
            <person name="Rosling A."/>
        </authorList>
    </citation>
    <scope>NUCLEOTIDE SEQUENCE</scope>
    <source>
        <strain evidence="2">Wild A</strain>
    </source>
</reference>
<sequence>SNSRHFITNKEAEKWDKEHHDPKEAKLLTLAEIEEEIEKNRPNSERHA</sequence>
<dbReference type="AlphaFoldDB" id="A0A9W4T1H1"/>
<feature type="non-terminal residue" evidence="2">
    <location>
        <position position="1"/>
    </location>
</feature>
<accession>A0A9W4T1H1</accession>